<keyword evidence="3" id="KW-0479">Metal-binding</keyword>
<dbReference type="PANTHER" id="PTHR43578:SF3">
    <property type="entry name" value="NADH-QUINONE OXIDOREDUCTASE SUBUNIT F"/>
    <property type="match status" value="1"/>
</dbReference>
<dbReference type="Pfam" id="PF10589">
    <property type="entry name" value="NADH_4Fe-4S"/>
    <property type="match status" value="1"/>
</dbReference>
<protein>
    <submittedName>
        <fullName evidence="7">NADH-ubiquinone oxidoreductase-F iron-sulfur binding region domain-containing protein</fullName>
    </submittedName>
</protein>
<dbReference type="SMART" id="SM00928">
    <property type="entry name" value="NADH_4Fe-4S"/>
    <property type="match status" value="1"/>
</dbReference>
<dbReference type="Pfam" id="PF13459">
    <property type="entry name" value="Fer4_15"/>
    <property type="match status" value="1"/>
</dbReference>
<organism evidence="7 8">
    <name type="scientific">Actinomadura rugatobispora</name>
    <dbReference type="NCBI Taxonomy" id="1994"/>
    <lineage>
        <taxon>Bacteria</taxon>
        <taxon>Bacillati</taxon>
        <taxon>Actinomycetota</taxon>
        <taxon>Actinomycetes</taxon>
        <taxon>Streptosporangiales</taxon>
        <taxon>Thermomonosporaceae</taxon>
        <taxon>Actinomadura</taxon>
    </lineage>
</organism>
<evidence type="ECO:0000259" key="6">
    <source>
        <dbReference type="SMART" id="SM00928"/>
    </source>
</evidence>
<evidence type="ECO:0000313" key="8">
    <source>
        <dbReference type="Proteomes" id="UP001596074"/>
    </source>
</evidence>
<dbReference type="Gene3D" id="3.30.70.20">
    <property type="match status" value="1"/>
</dbReference>
<evidence type="ECO:0000256" key="1">
    <source>
        <dbReference type="ARBA" id="ARBA00007523"/>
    </source>
</evidence>
<sequence length="493" mass="51299">MDRRLATTTEQVRFRVDATRCDGQGVCVLVAPELFELDRYGLAYVTPDGDRLAADDEEIRARGLEADAMCPRNAIREELAARAAAPPPEPAPAPEPGGGFAPRLLLADGTKTESLEEWRAAGGWRDHTPGALLDLPDQAGLAGHGGAGFPTAEKWRRVIGADRPVVVANGSEREPGTEKDRHLMAHRPYAVLDGLRLAMRAVGAALGYVAVDEDAHEAAERITAAVEATRGDDLEIRVQRVPTRYVAGEETALLSVIEGKDPLPRIRPPYPSDVGVFGRATLVQNVETLVHLAVAAAIGAEAYRSGGTPGCPGSGVFTIGRFGGPFEVAEIEFGRSLAGVLDDHGLLDGARAVLVGGYAGGLLTPDRLDAALTPDALRAAGASLGTKSIQVLGPDDCPVRVVAGIVRYFGEQTAGQCPPCSRGLPDMAAILDDLDGGRGGAAALAELETFMATLSGRGVCRLPDGAARVALSLLTGFASVVAAHAGGGCPDLR</sequence>
<accession>A0ABW1AFD9</accession>
<dbReference type="Pfam" id="PF01512">
    <property type="entry name" value="Complex1_51K"/>
    <property type="match status" value="1"/>
</dbReference>
<gene>
    <name evidence="7" type="ORF">ACFPZN_47185</name>
</gene>
<dbReference type="Gene3D" id="3.40.50.11540">
    <property type="entry name" value="NADH-ubiquinone oxidoreductase 51kDa subunit"/>
    <property type="match status" value="1"/>
</dbReference>
<dbReference type="SUPFAM" id="SSF142984">
    <property type="entry name" value="Nqo1 middle domain-like"/>
    <property type="match status" value="1"/>
</dbReference>
<dbReference type="InterPro" id="IPR037225">
    <property type="entry name" value="Nuo51_FMN-bd_sf"/>
</dbReference>
<feature type="domain" description="NADH-ubiquinone oxidoreductase 51kDa subunit iron-sulphur binding" evidence="6">
    <location>
        <begin position="399"/>
        <end position="444"/>
    </location>
</feature>
<dbReference type="Proteomes" id="UP001596074">
    <property type="component" value="Unassembled WGS sequence"/>
</dbReference>
<evidence type="ECO:0000313" key="7">
    <source>
        <dbReference type="EMBL" id="MFC5753249.1"/>
    </source>
</evidence>
<evidence type="ECO:0000256" key="2">
    <source>
        <dbReference type="ARBA" id="ARBA00022485"/>
    </source>
</evidence>
<dbReference type="PANTHER" id="PTHR43578">
    <property type="entry name" value="NADH-QUINONE OXIDOREDUCTASE SUBUNIT F"/>
    <property type="match status" value="1"/>
</dbReference>
<dbReference type="InterPro" id="IPR011538">
    <property type="entry name" value="Nuo51_FMN-bd"/>
</dbReference>
<evidence type="ECO:0000256" key="4">
    <source>
        <dbReference type="ARBA" id="ARBA00023004"/>
    </source>
</evidence>
<dbReference type="SUPFAM" id="SSF142019">
    <property type="entry name" value="Nqo1 FMN-binding domain-like"/>
    <property type="match status" value="1"/>
</dbReference>
<dbReference type="InterPro" id="IPR019575">
    <property type="entry name" value="Nuop51_4Fe4S-bd"/>
</dbReference>
<keyword evidence="8" id="KW-1185">Reference proteome</keyword>
<evidence type="ECO:0000256" key="5">
    <source>
        <dbReference type="ARBA" id="ARBA00023014"/>
    </source>
</evidence>
<name>A0ABW1AFD9_9ACTN</name>
<reference evidence="8" key="1">
    <citation type="journal article" date="2019" name="Int. J. Syst. Evol. Microbiol.">
        <title>The Global Catalogue of Microorganisms (GCM) 10K type strain sequencing project: providing services to taxonomists for standard genome sequencing and annotation.</title>
        <authorList>
            <consortium name="The Broad Institute Genomics Platform"/>
            <consortium name="The Broad Institute Genome Sequencing Center for Infectious Disease"/>
            <person name="Wu L."/>
            <person name="Ma J."/>
        </authorList>
    </citation>
    <scope>NUCLEOTIDE SEQUENCE [LARGE SCALE GENOMIC DNA]</scope>
    <source>
        <strain evidence="8">KCTC 42087</strain>
    </source>
</reference>
<dbReference type="Gene3D" id="3.10.20.600">
    <property type="match status" value="1"/>
</dbReference>
<comment type="similarity">
    <text evidence="1">Belongs to the complex I 51 kDa subunit family.</text>
</comment>
<evidence type="ECO:0000256" key="3">
    <source>
        <dbReference type="ARBA" id="ARBA00022723"/>
    </source>
</evidence>
<keyword evidence="2" id="KW-0004">4Fe-4S</keyword>
<dbReference type="SUPFAM" id="SSF140490">
    <property type="entry name" value="Nqo1C-terminal domain-like"/>
    <property type="match status" value="1"/>
</dbReference>
<dbReference type="Gene3D" id="1.20.1440.230">
    <property type="entry name" value="NADH-ubiquinone oxidoreductase 51kDa subunit, iron-sulphur binding domain"/>
    <property type="match status" value="1"/>
</dbReference>
<comment type="caution">
    <text evidence="7">The sequence shown here is derived from an EMBL/GenBank/DDBJ whole genome shotgun (WGS) entry which is preliminary data.</text>
</comment>
<dbReference type="InterPro" id="IPR037207">
    <property type="entry name" value="Nuop51_4Fe4S-bd_sf"/>
</dbReference>
<dbReference type="EMBL" id="JBHSON010000106">
    <property type="protein sequence ID" value="MFC5753249.1"/>
    <property type="molecule type" value="Genomic_DNA"/>
</dbReference>
<keyword evidence="5" id="KW-0411">Iron-sulfur</keyword>
<proteinExistence type="inferred from homology"/>
<dbReference type="RefSeq" id="WP_378290076.1">
    <property type="nucleotide sequence ID" value="NZ_JBHSON010000106.1"/>
</dbReference>
<dbReference type="SUPFAM" id="SSF54862">
    <property type="entry name" value="4Fe-4S ferredoxins"/>
    <property type="match status" value="1"/>
</dbReference>
<keyword evidence="4" id="KW-0408">Iron</keyword>